<dbReference type="AlphaFoldDB" id="A0A2A6D1V9"/>
<gene>
    <name evidence="1" type="primary">WBGene00110044</name>
</gene>
<keyword evidence="2" id="KW-1185">Reference proteome</keyword>
<accession>A0A2A6D1V9</accession>
<dbReference type="EnsemblMetazoa" id="PPA20490.1">
    <property type="protein sequence ID" value="PPA20490.1"/>
    <property type="gene ID" value="WBGene00110044"/>
</dbReference>
<protein>
    <submittedName>
        <fullName evidence="1">Uncharacterized protein</fullName>
    </submittedName>
</protein>
<evidence type="ECO:0000313" key="1">
    <source>
        <dbReference type="EnsemblMetazoa" id="PPA20490.1"/>
    </source>
</evidence>
<sequence length="89" mass="10048">MNSVINSNITSFSPIGFEFNITKKKALQEEGTMFLFVFFGIFALMMLVILVLVCKICALRRAIVPDMQGIEFGERGRALTLRLPAFNKE</sequence>
<dbReference type="Proteomes" id="UP000005239">
    <property type="component" value="Unassembled WGS sequence"/>
</dbReference>
<reference evidence="2" key="1">
    <citation type="journal article" date="2008" name="Nat. Genet.">
        <title>The Pristionchus pacificus genome provides a unique perspective on nematode lifestyle and parasitism.</title>
        <authorList>
            <person name="Dieterich C."/>
            <person name="Clifton S.W."/>
            <person name="Schuster L.N."/>
            <person name="Chinwalla A."/>
            <person name="Delehaunty K."/>
            <person name="Dinkelacker I."/>
            <person name="Fulton L."/>
            <person name="Fulton R."/>
            <person name="Godfrey J."/>
            <person name="Minx P."/>
            <person name="Mitreva M."/>
            <person name="Roeseler W."/>
            <person name="Tian H."/>
            <person name="Witte H."/>
            <person name="Yang S.P."/>
            <person name="Wilson R.K."/>
            <person name="Sommer R.J."/>
        </authorList>
    </citation>
    <scope>NUCLEOTIDE SEQUENCE [LARGE SCALE GENOMIC DNA]</scope>
    <source>
        <strain evidence="2">PS312</strain>
    </source>
</reference>
<organism evidence="1 2">
    <name type="scientific">Pristionchus pacificus</name>
    <name type="common">Parasitic nematode worm</name>
    <dbReference type="NCBI Taxonomy" id="54126"/>
    <lineage>
        <taxon>Eukaryota</taxon>
        <taxon>Metazoa</taxon>
        <taxon>Ecdysozoa</taxon>
        <taxon>Nematoda</taxon>
        <taxon>Chromadorea</taxon>
        <taxon>Rhabditida</taxon>
        <taxon>Rhabditina</taxon>
        <taxon>Diplogasteromorpha</taxon>
        <taxon>Diplogasteroidea</taxon>
        <taxon>Neodiplogasteridae</taxon>
        <taxon>Pristionchus</taxon>
    </lineage>
</organism>
<name>A0A2A6D1V9_PRIPA</name>
<evidence type="ECO:0000313" key="2">
    <source>
        <dbReference type="Proteomes" id="UP000005239"/>
    </source>
</evidence>
<proteinExistence type="predicted"/>
<accession>A0A8R1UEW9</accession>
<reference evidence="1" key="2">
    <citation type="submission" date="2022-06" db="UniProtKB">
        <authorList>
            <consortium name="EnsemblMetazoa"/>
        </authorList>
    </citation>
    <scope>IDENTIFICATION</scope>
    <source>
        <strain evidence="1">PS312</strain>
    </source>
</reference>